<dbReference type="OrthoDB" id="9804622at2"/>
<name>A0A5C1QD25_9SPIO</name>
<dbReference type="NCBIfam" id="TIGR02487">
    <property type="entry name" value="NrdD"/>
    <property type="match status" value="1"/>
</dbReference>
<evidence type="ECO:0000256" key="3">
    <source>
        <dbReference type="PROSITE-ProRule" id="PRU00492"/>
    </source>
</evidence>
<accession>A0A5C1QD25</accession>
<dbReference type="GO" id="GO:0009265">
    <property type="term" value="P:2'-deoxyribonucleotide biosynthetic process"/>
    <property type="evidence" value="ECO:0007669"/>
    <property type="project" value="TreeGrafter"/>
</dbReference>
<dbReference type="GO" id="GO:0005524">
    <property type="term" value="F:ATP binding"/>
    <property type="evidence" value="ECO:0007669"/>
    <property type="project" value="UniProtKB-UniRule"/>
</dbReference>
<dbReference type="NCBIfam" id="NF005497">
    <property type="entry name" value="PRK07111.1"/>
    <property type="match status" value="1"/>
</dbReference>
<dbReference type="PANTHER" id="PTHR21075">
    <property type="entry name" value="ANAEROBIC RIBONUCLEOSIDE-TRIPHOSPHATE REDUCTASE"/>
    <property type="match status" value="1"/>
</dbReference>
<keyword evidence="6" id="KW-1185">Reference proteome</keyword>
<dbReference type="Gene3D" id="3.20.70.20">
    <property type="match status" value="1"/>
</dbReference>
<dbReference type="Pfam" id="PF13597">
    <property type="entry name" value="NRDD"/>
    <property type="match status" value="1"/>
</dbReference>
<dbReference type="KEGG" id="sper:EW093_15145"/>
<protein>
    <submittedName>
        <fullName evidence="5">Anaerobic ribonucleoside triphosphate reductase</fullName>
        <ecNumber evidence="5">1.17.4.2</ecNumber>
    </submittedName>
</protein>
<dbReference type="AlphaFoldDB" id="A0A5C1QD25"/>
<evidence type="ECO:0000313" key="6">
    <source>
        <dbReference type="Proteomes" id="UP000323824"/>
    </source>
</evidence>
<reference evidence="5 6" key="1">
    <citation type="submission" date="2019-02" db="EMBL/GenBank/DDBJ databases">
        <authorList>
            <person name="Fomenkov A."/>
            <person name="Dubinina G."/>
            <person name="Grabovich M."/>
            <person name="Vincze T."/>
            <person name="Roberts R.J."/>
        </authorList>
    </citation>
    <scope>NUCLEOTIDE SEQUENCE [LARGE SCALE GENOMIC DNA]</scope>
    <source>
        <strain evidence="5 6">P</strain>
    </source>
</reference>
<dbReference type="GO" id="GO:0031250">
    <property type="term" value="C:anaerobic ribonucleoside-triphosphate reductase complex"/>
    <property type="evidence" value="ECO:0007669"/>
    <property type="project" value="TreeGrafter"/>
</dbReference>
<keyword evidence="5" id="KW-0560">Oxidoreductase</keyword>
<dbReference type="InterPro" id="IPR005144">
    <property type="entry name" value="ATP-cone_dom"/>
</dbReference>
<sequence>MYMNIVKRDGKIVSFDRTKIENAVLKTCQNLGYKLSDKLSNVPSIVENHLLKDGVKQIEIEKIQDLVEKELMHIDEDIAKEYILYRNRRNRIRRSRVYHQIDEMIQAKKNDLTNENGNMNTETPSGMISKVGFESSKEFALESLLNHEDRVAHEKKDMHIHDLDFYLTKSLTCIQTDLGKVFKSGFETVNGGVRAPKRISTAVGLTAISIQTSQNEMHGGQSIHAFDFNMAPFVLMSFKEHYREGSDILAIDVEGLKDFSISEYSNKPLDGLQGEQRVYQYAINKTVKETKQAMEGLIHDLNIMNSRSGNQVPFSSINFGTDTSPEGRLVIKSYLEAVQNGVGNERKTAIFPISIFKVKTGINRREGDKNYDLFLFAQEVTSQRFFPNFINLDAPFNQSDKWDINDPNRWYHEPSTMGCRTRVYENRFAENSSVGRGNASFTSVNIVRIALKSLSIADDLKGRMEYFYTELNNILESAAKQLVNRWNWQKTALARQFPYVMKYIAEHNDGIKGNDNVEDIIKHFSLSIGFIGLAETLVALTSTKDLDGNYVKGKHHGEDDTVQELGIEIVSFMDKKCKELAETYDKNFGLLATPAEGLSHTFTDSDRKLFGIVEGVTDREYYTNSNHVPVYYKCSVFHKAQVEAKYHSLTPAGHIFYIEMDGNPLDNLKAVKTALDYMLDINIGYVSINHFDNSCLDCGAHFYNRQPEKCPMCGSQDIDITERITGYLVGTLDKWNRGKFAEQRDRVSHNFGA</sequence>
<reference evidence="5 6" key="2">
    <citation type="submission" date="2019-09" db="EMBL/GenBank/DDBJ databases">
        <title>Complete Genome Sequence and Methylome Analysis of free living Spirochaetas.</title>
        <authorList>
            <person name="Leshcheva N."/>
            <person name="Mikheeva N."/>
        </authorList>
    </citation>
    <scope>NUCLEOTIDE SEQUENCE [LARGE SCALE GENOMIC DNA]</scope>
    <source>
        <strain evidence="5 6">P</strain>
    </source>
</reference>
<keyword evidence="2 3" id="KW-0067">ATP-binding</keyword>
<dbReference type="Proteomes" id="UP000323824">
    <property type="component" value="Chromosome"/>
</dbReference>
<feature type="domain" description="ATP-cone" evidence="4">
    <location>
        <begin position="3"/>
        <end position="93"/>
    </location>
</feature>
<gene>
    <name evidence="5" type="ORF">EW093_15145</name>
</gene>
<dbReference type="InterPro" id="IPR012833">
    <property type="entry name" value="NrdD"/>
</dbReference>
<evidence type="ECO:0000313" key="5">
    <source>
        <dbReference type="EMBL" id="QEN05975.1"/>
    </source>
</evidence>
<dbReference type="PROSITE" id="PS51161">
    <property type="entry name" value="ATP_CONE"/>
    <property type="match status" value="1"/>
</dbReference>
<evidence type="ECO:0000259" key="4">
    <source>
        <dbReference type="PROSITE" id="PS51161"/>
    </source>
</evidence>
<dbReference type="SUPFAM" id="SSF51998">
    <property type="entry name" value="PFL-like glycyl radical enzymes"/>
    <property type="match status" value="1"/>
</dbReference>
<keyword evidence="1 3" id="KW-0547">Nucleotide-binding</keyword>
<evidence type="ECO:0000256" key="2">
    <source>
        <dbReference type="ARBA" id="ARBA00022840"/>
    </source>
</evidence>
<evidence type="ECO:0000256" key="1">
    <source>
        <dbReference type="ARBA" id="ARBA00022741"/>
    </source>
</evidence>
<dbReference type="GO" id="GO:0006260">
    <property type="term" value="P:DNA replication"/>
    <property type="evidence" value="ECO:0007669"/>
    <property type="project" value="InterPro"/>
</dbReference>
<dbReference type="GO" id="GO:0004748">
    <property type="term" value="F:ribonucleoside-diphosphate reductase activity, thioredoxin disulfide as acceptor"/>
    <property type="evidence" value="ECO:0007669"/>
    <property type="project" value="TreeGrafter"/>
</dbReference>
<dbReference type="PANTHER" id="PTHR21075:SF0">
    <property type="entry name" value="ANAEROBIC RIBONUCLEOSIDE-TRIPHOSPHATE REDUCTASE"/>
    <property type="match status" value="1"/>
</dbReference>
<dbReference type="GO" id="GO:0008998">
    <property type="term" value="F:ribonucleoside-triphosphate reductase (thioredoxin) activity"/>
    <property type="evidence" value="ECO:0007669"/>
    <property type="project" value="UniProtKB-EC"/>
</dbReference>
<dbReference type="EMBL" id="CP035807">
    <property type="protein sequence ID" value="QEN05975.1"/>
    <property type="molecule type" value="Genomic_DNA"/>
</dbReference>
<organism evidence="5 6">
    <name type="scientific">Thiospirochaeta perfilievii</name>
    <dbReference type="NCBI Taxonomy" id="252967"/>
    <lineage>
        <taxon>Bacteria</taxon>
        <taxon>Pseudomonadati</taxon>
        <taxon>Spirochaetota</taxon>
        <taxon>Spirochaetia</taxon>
        <taxon>Spirochaetales</taxon>
        <taxon>Spirochaetaceae</taxon>
        <taxon>Thiospirochaeta</taxon>
    </lineage>
</organism>
<proteinExistence type="predicted"/>
<dbReference type="Pfam" id="PF03477">
    <property type="entry name" value="ATP-cone"/>
    <property type="match status" value="1"/>
</dbReference>
<dbReference type="EC" id="1.17.4.2" evidence="5"/>